<sequence>MKMCSLGLHSTRLAKVQSSFTPTYLHCKSDNFFISNPNDFPFLPLESRLRSGCFHVQVSLTSDSKCLEIALQVGATMSRHRSRLMCKSPKRQPRRE</sequence>
<proteinExistence type="predicted"/>
<protein>
    <submittedName>
        <fullName evidence="1">Uncharacterized protein</fullName>
    </submittedName>
</protein>
<keyword evidence="2" id="KW-1185">Reference proteome</keyword>
<comment type="caution">
    <text evidence="1">The sequence shown here is derived from an EMBL/GenBank/DDBJ whole genome shotgun (WGS) entry which is preliminary data.</text>
</comment>
<reference evidence="1 2" key="1">
    <citation type="submission" date="2024-01" db="EMBL/GenBank/DDBJ databases">
        <title>Genome assemblies of Stephania.</title>
        <authorList>
            <person name="Yang L."/>
        </authorList>
    </citation>
    <scope>NUCLEOTIDE SEQUENCE [LARGE SCALE GENOMIC DNA]</scope>
    <source>
        <strain evidence="1">QJT</strain>
        <tissue evidence="1">Leaf</tissue>
    </source>
</reference>
<name>A0AAP0JQN8_9MAGN</name>
<dbReference type="AlphaFoldDB" id="A0AAP0JQN8"/>
<accession>A0AAP0JQN8</accession>
<organism evidence="1 2">
    <name type="scientific">Stephania japonica</name>
    <dbReference type="NCBI Taxonomy" id="461633"/>
    <lineage>
        <taxon>Eukaryota</taxon>
        <taxon>Viridiplantae</taxon>
        <taxon>Streptophyta</taxon>
        <taxon>Embryophyta</taxon>
        <taxon>Tracheophyta</taxon>
        <taxon>Spermatophyta</taxon>
        <taxon>Magnoliopsida</taxon>
        <taxon>Ranunculales</taxon>
        <taxon>Menispermaceae</taxon>
        <taxon>Menispermoideae</taxon>
        <taxon>Cissampelideae</taxon>
        <taxon>Stephania</taxon>
    </lineage>
</organism>
<evidence type="ECO:0000313" key="2">
    <source>
        <dbReference type="Proteomes" id="UP001417504"/>
    </source>
</evidence>
<gene>
    <name evidence="1" type="ORF">Sjap_007874</name>
</gene>
<dbReference type="EMBL" id="JBBNAE010000003">
    <property type="protein sequence ID" value="KAK9137280.1"/>
    <property type="molecule type" value="Genomic_DNA"/>
</dbReference>
<dbReference type="Proteomes" id="UP001417504">
    <property type="component" value="Unassembled WGS sequence"/>
</dbReference>
<evidence type="ECO:0000313" key="1">
    <source>
        <dbReference type="EMBL" id="KAK9137280.1"/>
    </source>
</evidence>